<evidence type="ECO:0000313" key="2">
    <source>
        <dbReference type="EMBL" id="PON33506.1"/>
    </source>
</evidence>
<evidence type="ECO:0000313" key="3">
    <source>
        <dbReference type="Proteomes" id="UP000237000"/>
    </source>
</evidence>
<dbReference type="EMBL" id="JXTC01001007">
    <property type="protein sequence ID" value="PON33506.1"/>
    <property type="molecule type" value="Genomic_DNA"/>
</dbReference>
<dbReference type="Proteomes" id="UP000237000">
    <property type="component" value="Unassembled WGS sequence"/>
</dbReference>
<organism evidence="2 3">
    <name type="scientific">Trema orientale</name>
    <name type="common">Charcoal tree</name>
    <name type="synonym">Celtis orientalis</name>
    <dbReference type="NCBI Taxonomy" id="63057"/>
    <lineage>
        <taxon>Eukaryota</taxon>
        <taxon>Viridiplantae</taxon>
        <taxon>Streptophyta</taxon>
        <taxon>Embryophyta</taxon>
        <taxon>Tracheophyta</taxon>
        <taxon>Spermatophyta</taxon>
        <taxon>Magnoliopsida</taxon>
        <taxon>eudicotyledons</taxon>
        <taxon>Gunneridae</taxon>
        <taxon>Pentapetalae</taxon>
        <taxon>rosids</taxon>
        <taxon>fabids</taxon>
        <taxon>Rosales</taxon>
        <taxon>Cannabaceae</taxon>
        <taxon>Trema</taxon>
    </lineage>
</organism>
<keyword evidence="3" id="KW-1185">Reference proteome</keyword>
<dbReference type="AlphaFoldDB" id="A0A2P5AAF0"/>
<evidence type="ECO:0000256" key="1">
    <source>
        <dbReference type="SAM" id="MobiDB-lite"/>
    </source>
</evidence>
<reference evidence="3" key="1">
    <citation type="submission" date="2016-06" db="EMBL/GenBank/DDBJ databases">
        <title>Parallel loss of symbiosis genes in relatives of nitrogen-fixing non-legume Parasponia.</title>
        <authorList>
            <person name="Van Velzen R."/>
            <person name="Holmer R."/>
            <person name="Bu F."/>
            <person name="Rutten L."/>
            <person name="Van Zeijl A."/>
            <person name="Liu W."/>
            <person name="Santuari L."/>
            <person name="Cao Q."/>
            <person name="Sharma T."/>
            <person name="Shen D."/>
            <person name="Roswanjaya Y."/>
            <person name="Wardhani T."/>
            <person name="Kalhor M.S."/>
            <person name="Jansen J."/>
            <person name="Van den Hoogen J."/>
            <person name="Gungor B."/>
            <person name="Hartog M."/>
            <person name="Hontelez J."/>
            <person name="Verver J."/>
            <person name="Yang W.-C."/>
            <person name="Schijlen E."/>
            <person name="Repin R."/>
            <person name="Schilthuizen M."/>
            <person name="Schranz E."/>
            <person name="Heidstra R."/>
            <person name="Miyata K."/>
            <person name="Fedorova E."/>
            <person name="Kohlen W."/>
            <person name="Bisseling T."/>
            <person name="Smit S."/>
            <person name="Geurts R."/>
        </authorList>
    </citation>
    <scope>NUCLEOTIDE SEQUENCE [LARGE SCALE GENOMIC DNA]</scope>
    <source>
        <strain evidence="3">cv. RG33-2</strain>
    </source>
</reference>
<dbReference type="InParanoid" id="A0A2P5AAF0"/>
<sequence length="234" mass="26387">MTGLDHVGPNRVERTWLEVRDDSVRCVVWSLSGITHEKRMKAINSDNGGYLRYNETEHGPKPSVSNCREENSSFSSETEAKQGNFDHLRVETVEQHLSSLPNWRRSTVASMPWCRSVICMVLLLWRHSDKLMAPQCQSLDNVAPQCHSLALQRHLFGHLGTAAPDLMPQHHKAQTYCSFFGSWPLLVAAEKDSGRSIASADYWSGRNGRDHKVINGKVDLPIKIGVGGLRHKRH</sequence>
<protein>
    <submittedName>
        <fullName evidence="2">Uncharacterized protein</fullName>
    </submittedName>
</protein>
<name>A0A2P5AAF0_TREOI</name>
<feature type="region of interest" description="Disordered" evidence="1">
    <location>
        <begin position="55"/>
        <end position="81"/>
    </location>
</feature>
<gene>
    <name evidence="2" type="ORF">TorRG33x02_354810</name>
</gene>
<dbReference type="OrthoDB" id="10632796at2759"/>
<proteinExistence type="predicted"/>
<accession>A0A2P5AAF0</accession>
<comment type="caution">
    <text evidence="2">The sequence shown here is derived from an EMBL/GenBank/DDBJ whole genome shotgun (WGS) entry which is preliminary data.</text>
</comment>